<gene>
    <name evidence="2" type="ORF">DRF67_06250</name>
</gene>
<keyword evidence="1" id="KW-0812">Transmembrane</keyword>
<sequence length="385" mass="44755">MNKNFKIYAVIFIVVMIILALLEVNKKETTDWRKNFDINEKSPFGLFVFNSEASHLFKNKLTKVDKTPYEYYSQRKKAVHNIVVIENDIDSESWKKILTQVSEGSDAMLMASRIPKEISDSIGYYDSEISFQDENVLKLTDKKYQNDFIKLDKFPSGRGFSYIKPKVEVLGKTVEKKNADQANFIKVKFGKGNLYVHSEPLFLTNYYLLKPGNVKYAQDIFSYLPDRETLWFVTNDTKVSRFFMRFVLGNPALKYAWWVLLGGLVLFIFFNAKRKQRIVPIVEPLRNTSLDFVKSIGNLYLQEGDFHDMMAKKAQYFLNKVRIDLLIDTQNLDAEFEKKLQLKTGKPVEQISEAIALIKRAQDPYASVMKEDLTKINTLLDEILK</sequence>
<evidence type="ECO:0000256" key="1">
    <source>
        <dbReference type="SAM" id="Phobius"/>
    </source>
</evidence>
<name>A0A3D9B629_9FLAO</name>
<comment type="caution">
    <text evidence="2">The sequence shown here is derived from an EMBL/GenBank/DDBJ whole genome shotgun (WGS) entry which is preliminary data.</text>
</comment>
<keyword evidence="1" id="KW-1133">Transmembrane helix</keyword>
<dbReference type="Proteomes" id="UP000256257">
    <property type="component" value="Unassembled WGS sequence"/>
</dbReference>
<organism evidence="2 3">
    <name type="scientific">Chryseobacterium pennipullorum</name>
    <dbReference type="NCBI Taxonomy" id="2258963"/>
    <lineage>
        <taxon>Bacteria</taxon>
        <taxon>Pseudomonadati</taxon>
        <taxon>Bacteroidota</taxon>
        <taxon>Flavobacteriia</taxon>
        <taxon>Flavobacteriales</taxon>
        <taxon>Weeksellaceae</taxon>
        <taxon>Chryseobacterium group</taxon>
        <taxon>Chryseobacterium</taxon>
    </lineage>
</organism>
<feature type="transmembrane region" description="Helical" evidence="1">
    <location>
        <begin position="255"/>
        <end position="272"/>
    </location>
</feature>
<accession>A0A3D9B629</accession>
<dbReference type="RefSeq" id="WP_115927442.1">
    <property type="nucleotide sequence ID" value="NZ_QNVV01000003.1"/>
</dbReference>
<evidence type="ECO:0000313" key="3">
    <source>
        <dbReference type="Proteomes" id="UP000256257"/>
    </source>
</evidence>
<dbReference type="AlphaFoldDB" id="A0A3D9B629"/>
<dbReference type="EMBL" id="QNVV01000003">
    <property type="protein sequence ID" value="REC49150.1"/>
    <property type="molecule type" value="Genomic_DNA"/>
</dbReference>
<keyword evidence="1" id="KW-0472">Membrane</keyword>
<protein>
    <recommendedName>
        <fullName evidence="4">DUF4350 domain-containing protein</fullName>
    </recommendedName>
</protein>
<evidence type="ECO:0008006" key="4">
    <source>
        <dbReference type="Google" id="ProtNLM"/>
    </source>
</evidence>
<feature type="transmembrane region" description="Helical" evidence="1">
    <location>
        <begin position="7"/>
        <end position="24"/>
    </location>
</feature>
<evidence type="ECO:0000313" key="2">
    <source>
        <dbReference type="EMBL" id="REC49150.1"/>
    </source>
</evidence>
<keyword evidence="3" id="KW-1185">Reference proteome</keyword>
<dbReference type="OrthoDB" id="1111222at2"/>
<reference evidence="2 3" key="1">
    <citation type="submission" date="2018-06" db="EMBL/GenBank/DDBJ databases">
        <title>Novel Chryseobacterium species.</title>
        <authorList>
            <person name="Newman J."/>
            <person name="Hugo C."/>
            <person name="Oosthuizen L."/>
            <person name="Charimba G."/>
        </authorList>
    </citation>
    <scope>NUCLEOTIDE SEQUENCE [LARGE SCALE GENOMIC DNA]</scope>
    <source>
        <strain evidence="2 3">7_F195</strain>
    </source>
</reference>
<proteinExistence type="predicted"/>